<dbReference type="Gene3D" id="3.60.10.10">
    <property type="entry name" value="Endonuclease/exonuclease/phosphatase"/>
    <property type="match status" value="1"/>
</dbReference>
<dbReference type="InterPro" id="IPR000477">
    <property type="entry name" value="RT_dom"/>
</dbReference>
<sequence length="947" mass="106860">MDCSPKNFGFWNLRGLNDPLKQREAKNWVFKNKLSLVGLIEHKVREPKVPTMIKSMFPLWNFVSNHPSSTMGRLLICWNPLVFHVQVLCQSSQYVHYKVLTCDGQHSFDATFIYGATSYLERQQLWADLQLLCVITPWVVLGDFNAIKSPTEKVGGDRSWTSWMEEFNSCLQSTELVDLRFSGCYYTWSNKQLGDAHISTKIDRVLVNERWIKDLCWSNAHFLNPGVSDHSPAVVYLTASTPPRKRPFRFFNFLAEHPKFIETVQQVWGKVIFGNPMYCVCEKLKHLQGDLKKLNTDEYSDLSARVASLRLQLAAIQSELGSHPNDPSKQAIERELCKQFLVFARAEESLAKQKSRVQWLKLGDQCTSFFFKSINNSRNRNRISSLVLEDGSVTHDIELVKHTFISYYNNLLGTKHLTDYSGSSRVDQLVTRRLSHSQSLDMVIEVTDKEIKDTFSSLNPQKAPGPDGYNAAFFQKAWPVIGHEVTSAVKLFFRSGQLLKKANATSVALVPKIPNPSKVGDYRPISCCNVVYKCIAKILANKIKPVLPILIDPAQSGFVQGRRIADNIFLTQELMRGYHKHSSSPRCAMKVDIMKAYDNVRWDFLWDVLASMNFHPKIIQWLKTCVSTANYSLCFNGEAIGYIPGQKGLRQGDPLSSYLFVIVMEVLTCILKEKSRLPDFKFHWKCSSTKLVNLCFADDLMIFCKGEVSSNNHIKQALAEFEALSGLSPSPTKSNIFFSGVNPTTKSSILTILGFREGTLPVRYLGVPLLSTKLKHSDCKVMVDRIVAKTKSWTLRYLSYAGRIQLIKSILFSMQTSWSSLFIIPKKVIKEIESILRGFFWTGPDLKRTGAKVSWEHLCSPAREGGLGFKSMEFWNKAAVAKHIWFLVSGGGGNNLCGANGSNLMYLRAGVSGVLKLQVTHLGFGGKSSILDHMSSLTLNTKLGMAN</sequence>
<dbReference type="InterPro" id="IPR036691">
    <property type="entry name" value="Endo/exonu/phosph_ase_sf"/>
</dbReference>
<dbReference type="SUPFAM" id="SSF56672">
    <property type="entry name" value="DNA/RNA polymerases"/>
    <property type="match status" value="1"/>
</dbReference>
<protein>
    <recommendedName>
        <fullName evidence="1">Reverse transcriptase domain-containing protein</fullName>
    </recommendedName>
</protein>
<dbReference type="InterPro" id="IPR043502">
    <property type="entry name" value="DNA/RNA_pol_sf"/>
</dbReference>
<dbReference type="Pfam" id="PF00078">
    <property type="entry name" value="RVT_1"/>
    <property type="match status" value="1"/>
</dbReference>
<dbReference type="Proteomes" id="UP000823749">
    <property type="component" value="Chromosome 8"/>
</dbReference>
<dbReference type="PROSITE" id="PS50878">
    <property type="entry name" value="RT_POL"/>
    <property type="match status" value="1"/>
</dbReference>
<dbReference type="PANTHER" id="PTHR33116:SF78">
    <property type="entry name" value="OS12G0587133 PROTEIN"/>
    <property type="match status" value="1"/>
</dbReference>
<gene>
    <name evidence="2" type="ORF">RHGRI_023986</name>
</gene>
<organism evidence="2 3">
    <name type="scientific">Rhododendron griersonianum</name>
    <dbReference type="NCBI Taxonomy" id="479676"/>
    <lineage>
        <taxon>Eukaryota</taxon>
        <taxon>Viridiplantae</taxon>
        <taxon>Streptophyta</taxon>
        <taxon>Embryophyta</taxon>
        <taxon>Tracheophyta</taxon>
        <taxon>Spermatophyta</taxon>
        <taxon>Magnoliopsida</taxon>
        <taxon>eudicotyledons</taxon>
        <taxon>Gunneridae</taxon>
        <taxon>Pentapetalae</taxon>
        <taxon>asterids</taxon>
        <taxon>Ericales</taxon>
        <taxon>Ericaceae</taxon>
        <taxon>Ericoideae</taxon>
        <taxon>Rhodoreae</taxon>
        <taxon>Rhododendron</taxon>
    </lineage>
</organism>
<name>A0AAV6J5Q3_9ERIC</name>
<evidence type="ECO:0000259" key="1">
    <source>
        <dbReference type="PROSITE" id="PS50878"/>
    </source>
</evidence>
<feature type="domain" description="Reverse transcriptase" evidence="1">
    <location>
        <begin position="491"/>
        <end position="769"/>
    </location>
</feature>
<dbReference type="PANTHER" id="PTHR33116">
    <property type="entry name" value="REVERSE TRANSCRIPTASE ZINC-BINDING DOMAIN-CONTAINING PROTEIN-RELATED-RELATED"/>
    <property type="match status" value="1"/>
</dbReference>
<dbReference type="EMBL" id="JACTNZ010000008">
    <property type="protein sequence ID" value="KAG5536397.1"/>
    <property type="molecule type" value="Genomic_DNA"/>
</dbReference>
<evidence type="ECO:0000313" key="3">
    <source>
        <dbReference type="Proteomes" id="UP000823749"/>
    </source>
</evidence>
<comment type="caution">
    <text evidence="2">The sequence shown here is derived from an EMBL/GenBank/DDBJ whole genome shotgun (WGS) entry which is preliminary data.</text>
</comment>
<dbReference type="AlphaFoldDB" id="A0AAV6J5Q3"/>
<proteinExistence type="predicted"/>
<accession>A0AAV6J5Q3</accession>
<dbReference type="CDD" id="cd01650">
    <property type="entry name" value="RT_nLTR_like"/>
    <property type="match status" value="1"/>
</dbReference>
<keyword evidence="3" id="KW-1185">Reference proteome</keyword>
<reference evidence="2" key="1">
    <citation type="submission" date="2020-08" db="EMBL/GenBank/DDBJ databases">
        <title>Plant Genome Project.</title>
        <authorList>
            <person name="Zhang R.-G."/>
        </authorList>
    </citation>
    <scope>NUCLEOTIDE SEQUENCE</scope>
    <source>
        <strain evidence="2">WSP0</strain>
        <tissue evidence="2">Leaf</tissue>
    </source>
</reference>
<dbReference type="SUPFAM" id="SSF56219">
    <property type="entry name" value="DNase I-like"/>
    <property type="match status" value="1"/>
</dbReference>
<evidence type="ECO:0000313" key="2">
    <source>
        <dbReference type="EMBL" id="KAG5536397.1"/>
    </source>
</evidence>